<accession>A0A2P2N242</accession>
<protein>
    <submittedName>
        <fullName evidence="1">Uncharacterized protein</fullName>
    </submittedName>
</protein>
<sequence>MKTSYESFALDLTQNDLMCTGKGCFKVKFSYIASSQLIIYQFFEIVDIDKKI</sequence>
<organism evidence="1">
    <name type="scientific">Rhizophora mucronata</name>
    <name type="common">Asiatic mangrove</name>
    <dbReference type="NCBI Taxonomy" id="61149"/>
    <lineage>
        <taxon>Eukaryota</taxon>
        <taxon>Viridiplantae</taxon>
        <taxon>Streptophyta</taxon>
        <taxon>Embryophyta</taxon>
        <taxon>Tracheophyta</taxon>
        <taxon>Spermatophyta</taxon>
        <taxon>Magnoliopsida</taxon>
        <taxon>eudicotyledons</taxon>
        <taxon>Gunneridae</taxon>
        <taxon>Pentapetalae</taxon>
        <taxon>rosids</taxon>
        <taxon>fabids</taxon>
        <taxon>Malpighiales</taxon>
        <taxon>Rhizophoraceae</taxon>
        <taxon>Rhizophora</taxon>
    </lineage>
</organism>
<reference evidence="1" key="1">
    <citation type="submission" date="2018-02" db="EMBL/GenBank/DDBJ databases">
        <title>Rhizophora mucronata_Transcriptome.</title>
        <authorList>
            <person name="Meera S.P."/>
            <person name="Sreeshan A."/>
            <person name="Augustine A."/>
        </authorList>
    </citation>
    <scope>NUCLEOTIDE SEQUENCE</scope>
    <source>
        <tissue evidence="1">Leaf</tissue>
    </source>
</reference>
<dbReference type="EMBL" id="GGEC01056053">
    <property type="protein sequence ID" value="MBX36537.1"/>
    <property type="molecule type" value="Transcribed_RNA"/>
</dbReference>
<name>A0A2P2N242_RHIMU</name>
<evidence type="ECO:0000313" key="1">
    <source>
        <dbReference type="EMBL" id="MBX36537.1"/>
    </source>
</evidence>
<proteinExistence type="predicted"/>
<dbReference type="AlphaFoldDB" id="A0A2P2N242"/>